<dbReference type="GO" id="GO:0004038">
    <property type="term" value="F:allantoinase activity"/>
    <property type="evidence" value="ECO:0007669"/>
    <property type="project" value="TreeGrafter"/>
</dbReference>
<dbReference type="GO" id="GO:0006145">
    <property type="term" value="P:purine nucleobase catabolic process"/>
    <property type="evidence" value="ECO:0007669"/>
    <property type="project" value="TreeGrafter"/>
</dbReference>
<dbReference type="SUPFAM" id="SSF51556">
    <property type="entry name" value="Metallo-dependent hydrolases"/>
    <property type="match status" value="1"/>
</dbReference>
<gene>
    <name evidence="3" type="primary">pyrC</name>
    <name evidence="3" type="ORF">ACCAA_270040</name>
</gene>
<dbReference type="NCBIfam" id="NF005791">
    <property type="entry name" value="PRK07627.1"/>
    <property type="match status" value="1"/>
</dbReference>
<sequence length="418" mass="44157">MTRQHLHIHNARLIDPGQGLDACLDLFLADGQVAAIGQPPAGFSAERRIDATGLIVCPGLVDLSARLGGIEPELRAAVAGGVTSLACPPDTKPPLDEPGLVERLVRRSETLGLARVYPIGALTQELAGQKLAEMNTLSRAGCIAFSQAKHPIVNTQLLLRAMQYAATFDYAVRLRPQDDFLAGDGVAHDGEVASRLGLTGIPVSAETVAIATALQLACEAGVRLHLSRLSSGAGVALIRAARRGGMQVTCDIAIHHLHLSEMDIGYFDSYARFDPPLRSTSDRDALRAAAREGLAAVCSDHTPVDADGKQLPFAEALPGASALELLLPLTLRWAAEEELPLAVALARITSDPAAILGIEAGSLSVGSPADVCVFDPGERWRITPEALRSQGKNSPFLDHEVSGRVRMTLVGGRIVFEA</sequence>
<evidence type="ECO:0000313" key="3">
    <source>
        <dbReference type="EMBL" id="SBT05766.1"/>
    </source>
</evidence>
<evidence type="ECO:0000259" key="2">
    <source>
        <dbReference type="Pfam" id="PF12890"/>
    </source>
</evidence>
<dbReference type="STRING" id="1860102.ACCAA_270040"/>
<dbReference type="InterPro" id="IPR024403">
    <property type="entry name" value="DHOase_cat"/>
</dbReference>
<dbReference type="RefSeq" id="WP_186406768.1">
    <property type="nucleotide sequence ID" value="NZ_FLQX01000102.1"/>
</dbReference>
<evidence type="ECO:0000256" key="1">
    <source>
        <dbReference type="ARBA" id="ARBA00022975"/>
    </source>
</evidence>
<organism evidence="3 4">
    <name type="scientific">Candidatus Accumulibacter aalborgensis</name>
    <dbReference type="NCBI Taxonomy" id="1860102"/>
    <lineage>
        <taxon>Bacteria</taxon>
        <taxon>Pseudomonadati</taxon>
        <taxon>Pseudomonadota</taxon>
        <taxon>Betaproteobacteria</taxon>
        <taxon>Candidatus Accumulibacter</taxon>
    </lineage>
</organism>
<dbReference type="Gene3D" id="2.30.40.10">
    <property type="entry name" value="Urease, subunit C, domain 1"/>
    <property type="match status" value="1"/>
</dbReference>
<dbReference type="Proteomes" id="UP000199169">
    <property type="component" value="Unassembled WGS sequence"/>
</dbReference>
<dbReference type="GO" id="GO:0006221">
    <property type="term" value="P:pyrimidine nucleotide biosynthetic process"/>
    <property type="evidence" value="ECO:0007669"/>
    <property type="project" value="UniProtKB-KW"/>
</dbReference>
<dbReference type="InterPro" id="IPR032466">
    <property type="entry name" value="Metal_Hydrolase"/>
</dbReference>
<feature type="domain" description="Dihydroorotase catalytic" evidence="2">
    <location>
        <begin position="55"/>
        <end position="231"/>
    </location>
</feature>
<dbReference type="PANTHER" id="PTHR43668:SF2">
    <property type="entry name" value="ALLANTOINASE"/>
    <property type="match status" value="1"/>
</dbReference>
<dbReference type="CDD" id="cd01317">
    <property type="entry name" value="DHOase_IIa"/>
    <property type="match status" value="1"/>
</dbReference>
<evidence type="ECO:0000313" key="4">
    <source>
        <dbReference type="Proteomes" id="UP000199169"/>
    </source>
</evidence>
<dbReference type="InterPro" id="IPR050138">
    <property type="entry name" value="DHOase/Allantoinase_Hydrolase"/>
</dbReference>
<reference evidence="3 4" key="1">
    <citation type="submission" date="2016-06" db="EMBL/GenBank/DDBJ databases">
        <authorList>
            <person name="Kjaerup R.B."/>
            <person name="Dalgaard T.S."/>
            <person name="Juul-Madsen H.R."/>
        </authorList>
    </citation>
    <scope>NUCLEOTIDE SEQUENCE [LARGE SCALE GENOMIC DNA]</scope>
    <source>
        <strain evidence="3">3</strain>
    </source>
</reference>
<dbReference type="EMBL" id="FLQX01000102">
    <property type="protein sequence ID" value="SBT05766.1"/>
    <property type="molecule type" value="Genomic_DNA"/>
</dbReference>
<proteinExistence type="predicted"/>
<accession>A0A1A8XM69</accession>
<dbReference type="GO" id="GO:0004151">
    <property type="term" value="F:dihydroorotase activity"/>
    <property type="evidence" value="ECO:0007669"/>
    <property type="project" value="InterPro"/>
</dbReference>
<dbReference type="Pfam" id="PF12890">
    <property type="entry name" value="DHOase"/>
    <property type="match status" value="1"/>
</dbReference>
<dbReference type="AlphaFoldDB" id="A0A1A8XM69"/>
<dbReference type="PANTHER" id="PTHR43668">
    <property type="entry name" value="ALLANTOINASE"/>
    <property type="match status" value="1"/>
</dbReference>
<dbReference type="SUPFAM" id="SSF51338">
    <property type="entry name" value="Composite domain of metallo-dependent hydrolases"/>
    <property type="match status" value="1"/>
</dbReference>
<keyword evidence="4" id="KW-1185">Reference proteome</keyword>
<dbReference type="InterPro" id="IPR011059">
    <property type="entry name" value="Metal-dep_hydrolase_composite"/>
</dbReference>
<protein>
    <submittedName>
        <fullName evidence="3">Dihydroorotase-like protein</fullName>
    </submittedName>
</protein>
<keyword evidence="1" id="KW-0665">Pyrimidine biosynthesis</keyword>
<name>A0A1A8XM69_9PROT</name>
<dbReference type="InterPro" id="IPR004722">
    <property type="entry name" value="DHOase"/>
</dbReference>
<dbReference type="GO" id="GO:0046872">
    <property type="term" value="F:metal ion binding"/>
    <property type="evidence" value="ECO:0007669"/>
    <property type="project" value="InterPro"/>
</dbReference>
<dbReference type="GO" id="GO:0005737">
    <property type="term" value="C:cytoplasm"/>
    <property type="evidence" value="ECO:0007669"/>
    <property type="project" value="TreeGrafter"/>
</dbReference>
<dbReference type="Gene3D" id="3.20.20.140">
    <property type="entry name" value="Metal-dependent hydrolases"/>
    <property type="match status" value="1"/>
</dbReference>